<gene>
    <name evidence="9 11" type="primary">hisC</name>
    <name evidence="11" type="ORF">NCTC12264_00544</name>
</gene>
<feature type="domain" description="Aminotransferase class I/classII large" evidence="10">
    <location>
        <begin position="30"/>
        <end position="355"/>
    </location>
</feature>
<dbReference type="GO" id="GO:0004400">
    <property type="term" value="F:histidinol-phosphate transaminase activity"/>
    <property type="evidence" value="ECO:0007669"/>
    <property type="project" value="UniProtKB-UniRule"/>
</dbReference>
<protein>
    <recommendedName>
        <fullName evidence="9">Histidinol-phosphate aminotransferase</fullName>
        <ecNumber evidence="9">2.6.1.9</ecNumber>
    </recommendedName>
    <alternativeName>
        <fullName evidence="9">Imidazole acetol-phosphate transaminase</fullName>
    </alternativeName>
</protein>
<dbReference type="UniPathway" id="UPA00031">
    <property type="reaction ID" value="UER00012"/>
</dbReference>
<dbReference type="SUPFAM" id="SSF53383">
    <property type="entry name" value="PLP-dependent transferases"/>
    <property type="match status" value="1"/>
</dbReference>
<accession>A0A381EHA1</accession>
<dbReference type="InterPro" id="IPR005861">
    <property type="entry name" value="HisP_aminotrans"/>
</dbReference>
<feature type="modified residue" description="N6-(pyridoxal phosphate)lysine" evidence="9">
    <location>
        <position position="226"/>
    </location>
</feature>
<dbReference type="GO" id="GO:0030170">
    <property type="term" value="F:pyridoxal phosphate binding"/>
    <property type="evidence" value="ECO:0007669"/>
    <property type="project" value="InterPro"/>
</dbReference>
<evidence type="ECO:0000256" key="5">
    <source>
        <dbReference type="ARBA" id="ARBA00022576"/>
    </source>
</evidence>
<dbReference type="InterPro" id="IPR015424">
    <property type="entry name" value="PyrdxlP-dep_Trfase"/>
</dbReference>
<keyword evidence="5 9" id="KW-0032">Aminotransferase</keyword>
<keyword evidence="9" id="KW-0368">Histidine biosynthesis</keyword>
<evidence type="ECO:0000256" key="3">
    <source>
        <dbReference type="ARBA" id="ARBA00007970"/>
    </source>
</evidence>
<dbReference type="NCBIfam" id="TIGR01141">
    <property type="entry name" value="hisC"/>
    <property type="match status" value="1"/>
</dbReference>
<comment type="cofactor">
    <cofactor evidence="1 9">
        <name>pyridoxal 5'-phosphate</name>
        <dbReference type="ChEBI" id="CHEBI:597326"/>
    </cofactor>
</comment>
<dbReference type="Proteomes" id="UP000254161">
    <property type="component" value="Unassembled WGS sequence"/>
</dbReference>
<comment type="catalytic activity">
    <reaction evidence="8 9">
        <text>L-histidinol phosphate + 2-oxoglutarate = 3-(imidazol-4-yl)-2-oxopropyl phosphate + L-glutamate</text>
        <dbReference type="Rhea" id="RHEA:23744"/>
        <dbReference type="ChEBI" id="CHEBI:16810"/>
        <dbReference type="ChEBI" id="CHEBI:29985"/>
        <dbReference type="ChEBI" id="CHEBI:57766"/>
        <dbReference type="ChEBI" id="CHEBI:57980"/>
        <dbReference type="EC" id="2.6.1.9"/>
    </reaction>
</comment>
<evidence type="ECO:0000256" key="4">
    <source>
        <dbReference type="ARBA" id="ARBA00011738"/>
    </source>
</evidence>
<name>A0A381EHA1_CAMUP</name>
<dbReference type="EMBL" id="UFUZ01000001">
    <property type="protein sequence ID" value="SUX26322.1"/>
    <property type="molecule type" value="Genomic_DNA"/>
</dbReference>
<evidence type="ECO:0000313" key="11">
    <source>
        <dbReference type="EMBL" id="SUX26322.1"/>
    </source>
</evidence>
<dbReference type="InterPro" id="IPR004839">
    <property type="entry name" value="Aminotransferase_I/II_large"/>
</dbReference>
<dbReference type="Pfam" id="PF00155">
    <property type="entry name" value="Aminotran_1_2"/>
    <property type="match status" value="1"/>
</dbReference>
<dbReference type="InterPro" id="IPR015422">
    <property type="entry name" value="PyrdxlP-dep_Trfase_small"/>
</dbReference>
<proteinExistence type="inferred from homology"/>
<organism evidence="11 12">
    <name type="scientific">Campylobacter upsaliensis</name>
    <dbReference type="NCBI Taxonomy" id="28080"/>
    <lineage>
        <taxon>Bacteria</taxon>
        <taxon>Pseudomonadati</taxon>
        <taxon>Campylobacterota</taxon>
        <taxon>Epsilonproteobacteria</taxon>
        <taxon>Campylobacterales</taxon>
        <taxon>Campylobacteraceae</taxon>
        <taxon>Campylobacter</taxon>
    </lineage>
</organism>
<dbReference type="RefSeq" id="WP_115629331.1">
    <property type="nucleotide sequence ID" value="NZ_JANKIR010000006.1"/>
</dbReference>
<dbReference type="Gene3D" id="3.90.1150.10">
    <property type="entry name" value="Aspartate Aminotransferase, domain 1"/>
    <property type="match status" value="1"/>
</dbReference>
<comment type="subunit">
    <text evidence="4 9">Homodimer.</text>
</comment>
<dbReference type="InterPro" id="IPR050106">
    <property type="entry name" value="HistidinolP_aminotransfase"/>
</dbReference>
<dbReference type="InterPro" id="IPR015421">
    <property type="entry name" value="PyrdxlP-dep_Trfase_major"/>
</dbReference>
<comment type="similarity">
    <text evidence="3 9">Belongs to the class-II pyridoxal-phosphate-dependent aminotransferase family. Histidinol-phosphate aminotransferase subfamily.</text>
</comment>
<keyword evidence="7 9" id="KW-0663">Pyridoxal phosphate</keyword>
<dbReference type="HAMAP" id="MF_01023">
    <property type="entry name" value="HisC_aminotrans_2"/>
    <property type="match status" value="1"/>
</dbReference>
<evidence type="ECO:0000256" key="9">
    <source>
        <dbReference type="HAMAP-Rule" id="MF_01023"/>
    </source>
</evidence>
<evidence type="ECO:0000256" key="2">
    <source>
        <dbReference type="ARBA" id="ARBA00005011"/>
    </source>
</evidence>
<dbReference type="AlphaFoldDB" id="A0A381EHA1"/>
<evidence type="ECO:0000256" key="8">
    <source>
        <dbReference type="ARBA" id="ARBA00047481"/>
    </source>
</evidence>
<evidence type="ECO:0000259" key="10">
    <source>
        <dbReference type="Pfam" id="PF00155"/>
    </source>
</evidence>
<reference evidence="11 12" key="1">
    <citation type="submission" date="2018-06" db="EMBL/GenBank/DDBJ databases">
        <authorList>
            <consortium name="Pathogen Informatics"/>
            <person name="Doyle S."/>
        </authorList>
    </citation>
    <scope>NUCLEOTIDE SEQUENCE [LARGE SCALE GENOMIC DNA]</scope>
    <source>
        <strain evidence="11 12">NCTC12264</strain>
    </source>
</reference>
<keyword evidence="6 9" id="KW-0808">Transferase</keyword>
<dbReference type="CDD" id="cd00609">
    <property type="entry name" value="AAT_like"/>
    <property type="match status" value="1"/>
</dbReference>
<comment type="pathway">
    <text evidence="2 9">Amino-acid biosynthesis; L-histidine biosynthesis; L-histidine from 5-phospho-alpha-D-ribose 1-diphosphate: step 7/9.</text>
</comment>
<keyword evidence="9" id="KW-0028">Amino-acid biosynthesis</keyword>
<dbReference type="Gene3D" id="3.40.640.10">
    <property type="entry name" value="Type I PLP-dependent aspartate aminotransferase-like (Major domain)"/>
    <property type="match status" value="1"/>
</dbReference>
<evidence type="ECO:0000256" key="7">
    <source>
        <dbReference type="ARBA" id="ARBA00022898"/>
    </source>
</evidence>
<evidence type="ECO:0000313" key="12">
    <source>
        <dbReference type="Proteomes" id="UP000254161"/>
    </source>
</evidence>
<dbReference type="PANTHER" id="PTHR43643">
    <property type="entry name" value="HISTIDINOL-PHOSPHATE AMINOTRANSFERASE 2"/>
    <property type="match status" value="1"/>
</dbReference>
<sequence length="366" mass="41548">MQFNEILNQLKTYEPGKDIELIAKEYGVKEVIKLASNENPLGVSQKALNAIIQNASKAHLYPDDSMSELRNALALKFGLKMQNVIIGAGSDQIIELATHAKLNHQNAFLQCGVSFAMYEIYAKQVGAKAYKTKSITHDLNALKSLYEKHKSEIKILYLCLPNNPLGECLDAFSVEEFLKDIDEECLIVIDAAYNEFASFKDMEKHIDPAKLIKSFPNVLYLGTFSKLYGLGGLRVGYGMADEELINALYKLRAPFNVNILALKAATAALDDEEFVKNSLENNFSQMQEFEKFARENQLDFIPSYTNFITYFFEEKNSSDLSEKLLKKGIIVRDLRSYDLNAIRISIGKPYENTRFFEEFESILKKN</sequence>
<dbReference type="GO" id="GO:0000105">
    <property type="term" value="P:L-histidine biosynthetic process"/>
    <property type="evidence" value="ECO:0007669"/>
    <property type="project" value="UniProtKB-UniRule"/>
</dbReference>
<evidence type="ECO:0000256" key="1">
    <source>
        <dbReference type="ARBA" id="ARBA00001933"/>
    </source>
</evidence>
<dbReference type="PANTHER" id="PTHR43643:SF3">
    <property type="entry name" value="HISTIDINOL-PHOSPHATE AMINOTRANSFERASE"/>
    <property type="match status" value="1"/>
</dbReference>
<evidence type="ECO:0000256" key="6">
    <source>
        <dbReference type="ARBA" id="ARBA00022679"/>
    </source>
</evidence>
<dbReference type="EC" id="2.6.1.9" evidence="9"/>